<evidence type="ECO:0000256" key="1">
    <source>
        <dbReference type="SAM" id="MobiDB-lite"/>
    </source>
</evidence>
<organism evidence="2 3">
    <name type="scientific">Prunus armeniaca</name>
    <name type="common">Apricot</name>
    <name type="synonym">Armeniaca vulgaris</name>
    <dbReference type="NCBI Taxonomy" id="36596"/>
    <lineage>
        <taxon>Eukaryota</taxon>
        <taxon>Viridiplantae</taxon>
        <taxon>Streptophyta</taxon>
        <taxon>Embryophyta</taxon>
        <taxon>Tracheophyta</taxon>
        <taxon>Spermatophyta</taxon>
        <taxon>Magnoliopsida</taxon>
        <taxon>eudicotyledons</taxon>
        <taxon>Gunneridae</taxon>
        <taxon>Pentapetalae</taxon>
        <taxon>rosids</taxon>
        <taxon>fabids</taxon>
        <taxon>Rosales</taxon>
        <taxon>Rosaceae</taxon>
        <taxon>Amygdaloideae</taxon>
        <taxon>Amygdaleae</taxon>
        <taxon>Prunus</taxon>
    </lineage>
</organism>
<evidence type="ECO:0000313" key="3">
    <source>
        <dbReference type="Proteomes" id="UP000507222"/>
    </source>
</evidence>
<reference evidence="2 3" key="1">
    <citation type="submission" date="2020-05" db="EMBL/GenBank/DDBJ databases">
        <authorList>
            <person name="Campoy J."/>
            <person name="Schneeberger K."/>
            <person name="Spophaly S."/>
        </authorList>
    </citation>
    <scope>NUCLEOTIDE SEQUENCE [LARGE SCALE GENOMIC DNA]</scope>
    <source>
        <strain evidence="2">PruArmRojPasFocal</strain>
    </source>
</reference>
<dbReference type="Proteomes" id="UP000507222">
    <property type="component" value="Unassembled WGS sequence"/>
</dbReference>
<feature type="region of interest" description="Disordered" evidence="1">
    <location>
        <begin position="128"/>
        <end position="160"/>
    </location>
</feature>
<feature type="compositionally biased region" description="Polar residues" evidence="1">
    <location>
        <begin position="128"/>
        <end position="137"/>
    </location>
</feature>
<protein>
    <submittedName>
        <fullName evidence="2">Uncharacterized protein</fullName>
    </submittedName>
</protein>
<evidence type="ECO:0000313" key="2">
    <source>
        <dbReference type="EMBL" id="CAB4284807.1"/>
    </source>
</evidence>
<sequence length="160" mass="16913">MSLATMHTSKTSGSTFGTLHRSEYPHAILCQCHVVVRAEDGSYPNATDIVATYKNVGNDLGSVLSELNSLRYCTSFPDVEGNSHTTANPITVLAAVSPTISSGNPLSMLVAAVTHSLAAISPTISSESVTTDASTSEVDVEMGMQLQSTNRQEERRGVSH</sequence>
<dbReference type="AlphaFoldDB" id="A0A6J5VAE7"/>
<proteinExistence type="predicted"/>
<name>A0A6J5VAE7_PRUAR</name>
<gene>
    <name evidence="2" type="ORF">CURHAP_LOCUS40434</name>
</gene>
<feature type="compositionally biased region" description="Basic and acidic residues" evidence="1">
    <location>
        <begin position="151"/>
        <end position="160"/>
    </location>
</feature>
<accession>A0A6J5VAE7</accession>
<dbReference type="EMBL" id="CAEKDK010000006">
    <property type="protein sequence ID" value="CAB4284807.1"/>
    <property type="molecule type" value="Genomic_DNA"/>
</dbReference>